<dbReference type="InterPro" id="IPR001296">
    <property type="entry name" value="Glyco_trans_1"/>
</dbReference>
<dbReference type="PANTHER" id="PTHR12526:SF595">
    <property type="entry name" value="BLL5217 PROTEIN"/>
    <property type="match status" value="1"/>
</dbReference>
<feature type="compositionally biased region" description="Basic and acidic residues" evidence="1">
    <location>
        <begin position="343"/>
        <end position="354"/>
    </location>
</feature>
<dbReference type="InterPro" id="IPR028098">
    <property type="entry name" value="Glyco_trans_4-like_N"/>
</dbReference>
<accession>A0A1M6NUE8</accession>
<sequence>MRVAQVSPLYERVPPLAYGGTERVVGWLTDGLVERGHDVTLFASGDSSTAARLVPGSACAVRLIENSADAQAFHFAMLEEVVRRSAEFDIVHFHTDYLGFPFARRLVCPSVTTLHWRMDVPGLADLYRQFADIPLVSISNAQRAPVPWANWRATIGHGLPERLYRFRAEAGGHVAFLGRIAPAKRPDLAIEIAARAGVPIEIAAKIDNGDRDYYEERIARLFDMPHVRFRGELDDAGKSDLLGGARALLFPIDWPEPFGLVMIEALACGTPVIAFGNGSVTEIIEDGVTGFIVDSVEEAAAAVKRVGTLSRVRCREEFERRFTVQRMVDAYLGVYEELRNARRAGESRGTREADMPAPMQAAAAPK</sequence>
<reference evidence="4 5" key="1">
    <citation type="submission" date="2016-11" db="EMBL/GenBank/DDBJ databases">
        <authorList>
            <person name="Jaros S."/>
            <person name="Januszkiewicz K."/>
            <person name="Wedrychowicz H."/>
        </authorList>
    </citation>
    <scope>NUCLEOTIDE SEQUENCE [LARGE SCALE GENOMIC DNA]</scope>
    <source>
        <strain evidence="4 5">LMG 20594</strain>
    </source>
</reference>
<dbReference type="CDD" id="cd03802">
    <property type="entry name" value="GT4_AviGT4-like"/>
    <property type="match status" value="1"/>
</dbReference>
<name>A0A1M6NUE8_9BURK</name>
<dbReference type="SUPFAM" id="SSF53756">
    <property type="entry name" value="UDP-Glycosyltransferase/glycogen phosphorylase"/>
    <property type="match status" value="1"/>
</dbReference>
<keyword evidence="4" id="KW-0808">Transferase</keyword>
<dbReference type="Gene3D" id="3.40.50.2000">
    <property type="entry name" value="Glycogen Phosphorylase B"/>
    <property type="match status" value="2"/>
</dbReference>
<dbReference type="RefSeq" id="WP_073428866.1">
    <property type="nucleotide sequence ID" value="NZ_CADFGY010000004.1"/>
</dbReference>
<gene>
    <name evidence="4" type="ORF">SAMN05192548_101143</name>
</gene>
<dbReference type="Proteomes" id="UP000184395">
    <property type="component" value="Unassembled WGS sequence"/>
</dbReference>
<evidence type="ECO:0000313" key="4">
    <source>
        <dbReference type="EMBL" id="SHJ99320.1"/>
    </source>
</evidence>
<proteinExistence type="predicted"/>
<organism evidence="4 5">
    <name type="scientific">Paraburkholderia terricola</name>
    <dbReference type="NCBI Taxonomy" id="169427"/>
    <lineage>
        <taxon>Bacteria</taxon>
        <taxon>Pseudomonadati</taxon>
        <taxon>Pseudomonadota</taxon>
        <taxon>Betaproteobacteria</taxon>
        <taxon>Burkholderiales</taxon>
        <taxon>Burkholderiaceae</taxon>
        <taxon>Paraburkholderia</taxon>
    </lineage>
</organism>
<dbReference type="Pfam" id="PF13439">
    <property type="entry name" value="Glyco_transf_4"/>
    <property type="match status" value="1"/>
</dbReference>
<feature type="domain" description="Glycosyl transferase family 1" evidence="2">
    <location>
        <begin position="174"/>
        <end position="306"/>
    </location>
</feature>
<dbReference type="AlphaFoldDB" id="A0A1M6NUE8"/>
<dbReference type="PANTHER" id="PTHR12526">
    <property type="entry name" value="GLYCOSYLTRANSFERASE"/>
    <property type="match status" value="1"/>
</dbReference>
<dbReference type="OrthoDB" id="8779556at2"/>
<dbReference type="GO" id="GO:0016757">
    <property type="term" value="F:glycosyltransferase activity"/>
    <property type="evidence" value="ECO:0007669"/>
    <property type="project" value="InterPro"/>
</dbReference>
<feature type="domain" description="Glycosyltransferase subfamily 4-like N-terminal" evidence="3">
    <location>
        <begin position="18"/>
        <end position="127"/>
    </location>
</feature>
<evidence type="ECO:0000259" key="2">
    <source>
        <dbReference type="Pfam" id="PF00534"/>
    </source>
</evidence>
<dbReference type="Pfam" id="PF00534">
    <property type="entry name" value="Glycos_transf_1"/>
    <property type="match status" value="1"/>
</dbReference>
<protein>
    <submittedName>
        <fullName evidence="4">Glycosyltransferase involved in cell wall bisynthesis</fullName>
    </submittedName>
</protein>
<evidence type="ECO:0000313" key="5">
    <source>
        <dbReference type="Proteomes" id="UP000184395"/>
    </source>
</evidence>
<evidence type="ECO:0000259" key="3">
    <source>
        <dbReference type="Pfam" id="PF13439"/>
    </source>
</evidence>
<feature type="region of interest" description="Disordered" evidence="1">
    <location>
        <begin position="343"/>
        <end position="366"/>
    </location>
</feature>
<dbReference type="STRING" id="169427.SAMN05192548_101143"/>
<feature type="compositionally biased region" description="Low complexity" evidence="1">
    <location>
        <begin position="355"/>
        <end position="366"/>
    </location>
</feature>
<dbReference type="EMBL" id="FRAB01000011">
    <property type="protein sequence ID" value="SHJ99320.1"/>
    <property type="molecule type" value="Genomic_DNA"/>
</dbReference>
<evidence type="ECO:0000256" key="1">
    <source>
        <dbReference type="SAM" id="MobiDB-lite"/>
    </source>
</evidence>